<protein>
    <submittedName>
        <fullName evidence="2">Uncharacterized protein</fullName>
    </submittedName>
</protein>
<sequence>MVLFRGLLPHNHHEADWTPPCSNVHRQSDPSKMMRTQASTTSGSEDPRRYFDRSKLKPRTYHDLPDGLKLNIWEESMQTRRDTSNKFIWDVNFTDGDAVIVGTAPLSRLDLYNAGRGQIADLFCQFDASSRRVLLRHFQPMATNVQTSSTTNTRVCVFVDPDRDAFYLHGHPPRIRRAPPARLTTHGGAGASTAAYLTLGGVWLPGGTSMAGAHAIYHVHVPWFWLRDERWHRWLEEILRDGGRSVHEALHHIYGDGPWLPDDRAHGYAIPIRSRLLPRLKTIVYGGSYKASVRLSPVAHHRDVS</sequence>
<evidence type="ECO:0000313" key="2">
    <source>
        <dbReference type="EMBL" id="KAH6653084.1"/>
    </source>
</evidence>
<evidence type="ECO:0000313" key="3">
    <source>
        <dbReference type="Proteomes" id="UP000758603"/>
    </source>
</evidence>
<dbReference type="AlphaFoldDB" id="A0A9P8UJ64"/>
<dbReference type="Proteomes" id="UP000758603">
    <property type="component" value="Unassembled WGS sequence"/>
</dbReference>
<accession>A0A9P8UJ64</accession>
<feature type="compositionally biased region" description="Polar residues" evidence="1">
    <location>
        <begin position="34"/>
        <end position="44"/>
    </location>
</feature>
<feature type="region of interest" description="Disordered" evidence="1">
    <location>
        <begin position="18"/>
        <end position="56"/>
    </location>
</feature>
<reference evidence="2" key="1">
    <citation type="journal article" date="2021" name="Nat. Commun.">
        <title>Genetic determinants of endophytism in the Arabidopsis root mycobiome.</title>
        <authorList>
            <person name="Mesny F."/>
            <person name="Miyauchi S."/>
            <person name="Thiergart T."/>
            <person name="Pickel B."/>
            <person name="Atanasova L."/>
            <person name="Karlsson M."/>
            <person name="Huettel B."/>
            <person name="Barry K.W."/>
            <person name="Haridas S."/>
            <person name="Chen C."/>
            <person name="Bauer D."/>
            <person name="Andreopoulos W."/>
            <person name="Pangilinan J."/>
            <person name="LaButti K."/>
            <person name="Riley R."/>
            <person name="Lipzen A."/>
            <person name="Clum A."/>
            <person name="Drula E."/>
            <person name="Henrissat B."/>
            <person name="Kohler A."/>
            <person name="Grigoriev I.V."/>
            <person name="Martin F.M."/>
            <person name="Hacquard S."/>
        </authorList>
    </citation>
    <scope>NUCLEOTIDE SEQUENCE</scope>
    <source>
        <strain evidence="2">MPI-SDFR-AT-0073</strain>
    </source>
</reference>
<organism evidence="2 3">
    <name type="scientific">Truncatella angustata</name>
    <dbReference type="NCBI Taxonomy" id="152316"/>
    <lineage>
        <taxon>Eukaryota</taxon>
        <taxon>Fungi</taxon>
        <taxon>Dikarya</taxon>
        <taxon>Ascomycota</taxon>
        <taxon>Pezizomycotina</taxon>
        <taxon>Sordariomycetes</taxon>
        <taxon>Xylariomycetidae</taxon>
        <taxon>Amphisphaeriales</taxon>
        <taxon>Sporocadaceae</taxon>
        <taxon>Truncatella</taxon>
    </lineage>
</organism>
<proteinExistence type="predicted"/>
<dbReference type="RefSeq" id="XP_045957361.1">
    <property type="nucleotide sequence ID" value="XM_046096131.1"/>
</dbReference>
<dbReference type="GeneID" id="70125024"/>
<evidence type="ECO:0000256" key="1">
    <source>
        <dbReference type="SAM" id="MobiDB-lite"/>
    </source>
</evidence>
<comment type="caution">
    <text evidence="2">The sequence shown here is derived from an EMBL/GenBank/DDBJ whole genome shotgun (WGS) entry which is preliminary data.</text>
</comment>
<name>A0A9P8UJ64_9PEZI</name>
<keyword evidence="3" id="KW-1185">Reference proteome</keyword>
<dbReference type="EMBL" id="JAGPXC010000005">
    <property type="protein sequence ID" value="KAH6653084.1"/>
    <property type="molecule type" value="Genomic_DNA"/>
</dbReference>
<feature type="compositionally biased region" description="Basic and acidic residues" evidence="1">
    <location>
        <begin position="45"/>
        <end position="56"/>
    </location>
</feature>
<gene>
    <name evidence="2" type="ORF">BKA67DRAFT_308808</name>
</gene>